<comment type="similarity">
    <text evidence="10">Belongs to the protein kinase superfamily.</text>
</comment>
<dbReference type="SMART" id="SM00220">
    <property type="entry name" value="S_TKc"/>
    <property type="match status" value="1"/>
</dbReference>
<evidence type="ECO:0000256" key="1">
    <source>
        <dbReference type="ARBA" id="ARBA00012513"/>
    </source>
</evidence>
<evidence type="ECO:0000256" key="10">
    <source>
        <dbReference type="RuleBase" id="RU000304"/>
    </source>
</evidence>
<dbReference type="InterPro" id="IPR000719">
    <property type="entry name" value="Prot_kinase_dom"/>
</dbReference>
<proteinExistence type="inferred from homology"/>
<reference evidence="12 13" key="1">
    <citation type="submission" date="2024-04" db="EMBL/GenBank/DDBJ databases">
        <title>Tritrichomonas musculus Genome.</title>
        <authorList>
            <person name="Alves-Ferreira E."/>
            <person name="Grigg M."/>
            <person name="Lorenzi H."/>
            <person name="Galac M."/>
        </authorList>
    </citation>
    <scope>NUCLEOTIDE SEQUENCE [LARGE SCALE GENOMIC DNA]</scope>
    <source>
        <strain evidence="12 13">EAF2021</strain>
    </source>
</reference>
<keyword evidence="6 9" id="KW-0067">ATP-binding</keyword>
<dbReference type="PANTHER" id="PTHR24054">
    <property type="entry name" value="CASEIN KINASE II SUBUNIT ALPHA"/>
    <property type="match status" value="1"/>
</dbReference>
<dbReference type="EMBL" id="JAPFFF010000006">
    <property type="protein sequence ID" value="KAK8886829.1"/>
    <property type="molecule type" value="Genomic_DNA"/>
</dbReference>
<feature type="domain" description="Protein kinase" evidence="11">
    <location>
        <begin position="48"/>
        <end position="330"/>
    </location>
</feature>
<evidence type="ECO:0000313" key="13">
    <source>
        <dbReference type="Proteomes" id="UP001470230"/>
    </source>
</evidence>
<sequence length="336" mass="39569">MSKAGIPITHYKINSISPIYTYYNQFFTPKSEEEYNKLELKYGNIDKYRLISIIGSGKYSLVFVGHCVRGFCAIKVLKNVNFQKIQKEIYIINRIAGSSSVVQLYDVIKDQLTDTISIVTNYFHSESHKTLYPRLSIDDIRYYLLLILQNIDYCHSKGVMHRDIKPGNVLINHREQTICIIDWGLADLYYPYKQYSVRVSTMRYKAPELLLNYHFYDYGIDIWGVGCIMAEMLFGFNFIEGSTYEEVFESIIKLWGKKVFLNYIDKYGMEVPETFFPIIDKYEIPEWPKRISSLRKHMKDEDAIDLIKKLLEVDHGERITARNALEHPFFYPLFCD</sequence>
<dbReference type="EC" id="2.7.11.1" evidence="1"/>
<evidence type="ECO:0000256" key="5">
    <source>
        <dbReference type="ARBA" id="ARBA00022777"/>
    </source>
</evidence>
<gene>
    <name evidence="12" type="ORF">M9Y10_037862</name>
</gene>
<dbReference type="InterPro" id="IPR017441">
    <property type="entry name" value="Protein_kinase_ATP_BS"/>
</dbReference>
<dbReference type="InterPro" id="IPR045216">
    <property type="entry name" value="CK2_alpha"/>
</dbReference>
<dbReference type="Gene3D" id="1.10.510.10">
    <property type="entry name" value="Transferase(Phosphotransferase) domain 1"/>
    <property type="match status" value="1"/>
</dbReference>
<feature type="binding site" evidence="9">
    <location>
        <position position="75"/>
    </location>
    <ligand>
        <name>ATP</name>
        <dbReference type="ChEBI" id="CHEBI:30616"/>
    </ligand>
</feature>
<name>A0ABR2K6T3_9EUKA</name>
<dbReference type="PROSITE" id="PS00107">
    <property type="entry name" value="PROTEIN_KINASE_ATP"/>
    <property type="match status" value="1"/>
</dbReference>
<comment type="catalytic activity">
    <reaction evidence="7">
        <text>L-threonyl-[protein] + ATP = O-phospho-L-threonyl-[protein] + ADP + H(+)</text>
        <dbReference type="Rhea" id="RHEA:46608"/>
        <dbReference type="Rhea" id="RHEA-COMP:11060"/>
        <dbReference type="Rhea" id="RHEA-COMP:11605"/>
        <dbReference type="ChEBI" id="CHEBI:15378"/>
        <dbReference type="ChEBI" id="CHEBI:30013"/>
        <dbReference type="ChEBI" id="CHEBI:30616"/>
        <dbReference type="ChEBI" id="CHEBI:61977"/>
        <dbReference type="ChEBI" id="CHEBI:456216"/>
        <dbReference type="EC" id="2.7.11.1"/>
    </reaction>
</comment>
<evidence type="ECO:0000256" key="2">
    <source>
        <dbReference type="ARBA" id="ARBA00022527"/>
    </source>
</evidence>
<dbReference type="InterPro" id="IPR011009">
    <property type="entry name" value="Kinase-like_dom_sf"/>
</dbReference>
<evidence type="ECO:0000313" key="12">
    <source>
        <dbReference type="EMBL" id="KAK8886829.1"/>
    </source>
</evidence>
<dbReference type="PANTHER" id="PTHR24054:SF0">
    <property type="entry name" value="CASEIN KINASE II SUBUNIT ALPHA"/>
    <property type="match status" value="1"/>
</dbReference>
<dbReference type="PROSITE" id="PS00108">
    <property type="entry name" value="PROTEIN_KINASE_ST"/>
    <property type="match status" value="1"/>
</dbReference>
<dbReference type="InterPro" id="IPR008271">
    <property type="entry name" value="Ser/Thr_kinase_AS"/>
</dbReference>
<evidence type="ECO:0000256" key="7">
    <source>
        <dbReference type="ARBA" id="ARBA00047899"/>
    </source>
</evidence>
<evidence type="ECO:0000256" key="8">
    <source>
        <dbReference type="ARBA" id="ARBA00048679"/>
    </source>
</evidence>
<dbReference type="CDD" id="cd14132">
    <property type="entry name" value="STKc_CK2_alpha"/>
    <property type="match status" value="1"/>
</dbReference>
<comment type="catalytic activity">
    <reaction evidence="8">
        <text>L-seryl-[protein] + ATP = O-phospho-L-seryl-[protein] + ADP + H(+)</text>
        <dbReference type="Rhea" id="RHEA:17989"/>
        <dbReference type="Rhea" id="RHEA-COMP:9863"/>
        <dbReference type="Rhea" id="RHEA-COMP:11604"/>
        <dbReference type="ChEBI" id="CHEBI:15378"/>
        <dbReference type="ChEBI" id="CHEBI:29999"/>
        <dbReference type="ChEBI" id="CHEBI:30616"/>
        <dbReference type="ChEBI" id="CHEBI:83421"/>
        <dbReference type="ChEBI" id="CHEBI:456216"/>
        <dbReference type="EC" id="2.7.11.1"/>
    </reaction>
</comment>
<keyword evidence="4 9" id="KW-0547">Nucleotide-binding</keyword>
<keyword evidence="2 10" id="KW-0723">Serine/threonine-protein kinase</keyword>
<keyword evidence="3" id="KW-0808">Transferase</keyword>
<keyword evidence="5" id="KW-0418">Kinase</keyword>
<organism evidence="12 13">
    <name type="scientific">Tritrichomonas musculus</name>
    <dbReference type="NCBI Taxonomy" id="1915356"/>
    <lineage>
        <taxon>Eukaryota</taxon>
        <taxon>Metamonada</taxon>
        <taxon>Parabasalia</taxon>
        <taxon>Tritrichomonadida</taxon>
        <taxon>Tritrichomonadidae</taxon>
        <taxon>Tritrichomonas</taxon>
    </lineage>
</organism>
<evidence type="ECO:0000259" key="11">
    <source>
        <dbReference type="PROSITE" id="PS50011"/>
    </source>
</evidence>
<accession>A0ABR2K6T3</accession>
<protein>
    <recommendedName>
        <fullName evidence="1">non-specific serine/threonine protein kinase</fullName>
        <ecNumber evidence="1">2.7.11.1</ecNumber>
    </recommendedName>
</protein>
<evidence type="ECO:0000256" key="4">
    <source>
        <dbReference type="ARBA" id="ARBA00022741"/>
    </source>
</evidence>
<evidence type="ECO:0000256" key="9">
    <source>
        <dbReference type="PROSITE-ProRule" id="PRU10141"/>
    </source>
</evidence>
<evidence type="ECO:0000256" key="3">
    <source>
        <dbReference type="ARBA" id="ARBA00022679"/>
    </source>
</evidence>
<dbReference type="Gene3D" id="3.30.200.20">
    <property type="entry name" value="Phosphorylase Kinase, domain 1"/>
    <property type="match status" value="1"/>
</dbReference>
<keyword evidence="13" id="KW-1185">Reference proteome</keyword>
<evidence type="ECO:0000256" key="6">
    <source>
        <dbReference type="ARBA" id="ARBA00022840"/>
    </source>
</evidence>
<comment type="caution">
    <text evidence="12">The sequence shown here is derived from an EMBL/GenBank/DDBJ whole genome shotgun (WGS) entry which is preliminary data.</text>
</comment>
<dbReference type="Pfam" id="PF00069">
    <property type="entry name" value="Pkinase"/>
    <property type="match status" value="1"/>
</dbReference>
<dbReference type="SUPFAM" id="SSF56112">
    <property type="entry name" value="Protein kinase-like (PK-like)"/>
    <property type="match status" value="1"/>
</dbReference>
<dbReference type="Proteomes" id="UP001470230">
    <property type="component" value="Unassembled WGS sequence"/>
</dbReference>
<dbReference type="PROSITE" id="PS50011">
    <property type="entry name" value="PROTEIN_KINASE_DOM"/>
    <property type="match status" value="1"/>
</dbReference>